<keyword evidence="6" id="KW-0963">Cytoplasm</keyword>
<comment type="subcellular location">
    <subcellularLocation>
        <location evidence="3">Cytoplasm</location>
    </subcellularLocation>
</comment>
<dbReference type="EC" id="6.3.2.41" evidence="5"/>
<evidence type="ECO:0000256" key="7">
    <source>
        <dbReference type="ARBA" id="ARBA00022598"/>
    </source>
</evidence>
<comment type="similarity">
    <text evidence="4">Belongs to the RimK family.</text>
</comment>
<keyword evidence="7" id="KW-0436">Ligase</keyword>
<comment type="cofactor">
    <cofactor evidence="1">
        <name>Mn(2+)</name>
        <dbReference type="ChEBI" id="CHEBI:29035"/>
    </cofactor>
</comment>
<evidence type="ECO:0000256" key="10">
    <source>
        <dbReference type="ARBA" id="ARBA00022840"/>
    </source>
</evidence>
<evidence type="ECO:0000256" key="9">
    <source>
        <dbReference type="ARBA" id="ARBA00022741"/>
    </source>
</evidence>
<keyword evidence="11" id="KW-0460">Magnesium</keyword>
<sequence>MCSRVWLVTDRRISEDYPQIRILRALKQRCAEEEVEFRAVHMDQIVLTITGGQLGLRVDQEVQTSYPHVAVIRVPTPWVQSDSDITVLRHLEKMGCRLVNRPQAILNCVNKFWTLQELAGHGVPLPDTFSYGGHENFSKMIDEAEPLGYPVVVKNTRGHRGKAVFLAQDKHHLMDISHVIRHEAPYLFQKYVKESHGKDIRVVVVGGRLIGSMLRCSTDGRMQSNCSLGGVGMLCPLSEQGRQLAVQVSNILGMDVCGIDLLMKDDGSFVVCEANANVGFIAFDRACGLDVGGIIADYTLSLLPSRLTRKMSLLSVVSSASETSSEPEVCLPASAIPEAVYAMSAGSTSSESDPELPLPDTPFNMNSISSSEIKLLTE</sequence>
<dbReference type="Proteomes" id="UP001230051">
    <property type="component" value="Unassembled WGS sequence"/>
</dbReference>
<dbReference type="FunFam" id="3.40.50.20:FF:000014">
    <property type="entry name" value="beta-citrylglutamate synthase B isoform X1"/>
    <property type="match status" value="1"/>
</dbReference>
<protein>
    <recommendedName>
        <fullName evidence="5">N-acetylaspartylglutamate synthase</fullName>
        <ecNumber evidence="5">6.3.2.41</ecNumber>
    </recommendedName>
</protein>
<keyword evidence="18" id="KW-1185">Reference proteome</keyword>
<dbReference type="Gene3D" id="3.40.50.20">
    <property type="match status" value="1"/>
</dbReference>
<dbReference type="FunFam" id="3.30.470.20:FF:000022">
    <property type="entry name" value="beta-citrylglutamate synthase B isoform X1"/>
    <property type="match status" value="1"/>
</dbReference>
<dbReference type="InterPro" id="IPR013815">
    <property type="entry name" value="ATP_grasp_subdomain_1"/>
</dbReference>
<comment type="catalytic activity">
    <reaction evidence="13">
        <text>N-acetyl-L-aspartate + L-glutamate + ATP = N-acetyl-L-aspartyl-L-glutamate + ADP + phosphate + H(+)</text>
        <dbReference type="Rhea" id="RHEA:40035"/>
        <dbReference type="ChEBI" id="CHEBI:15378"/>
        <dbReference type="ChEBI" id="CHEBI:16953"/>
        <dbReference type="ChEBI" id="CHEBI:29985"/>
        <dbReference type="ChEBI" id="CHEBI:30616"/>
        <dbReference type="ChEBI" id="CHEBI:43474"/>
        <dbReference type="ChEBI" id="CHEBI:76931"/>
        <dbReference type="ChEBI" id="CHEBI:456216"/>
        <dbReference type="EC" id="6.3.2.41"/>
    </reaction>
</comment>
<evidence type="ECO:0000256" key="3">
    <source>
        <dbReference type="ARBA" id="ARBA00004496"/>
    </source>
</evidence>
<dbReference type="GO" id="GO:0005524">
    <property type="term" value="F:ATP binding"/>
    <property type="evidence" value="ECO:0007669"/>
    <property type="project" value="UniProtKB-UniRule"/>
</dbReference>
<evidence type="ECO:0000256" key="15">
    <source>
        <dbReference type="SAM" id="MobiDB-lite"/>
    </source>
</evidence>
<name>A0AAD8FU15_ACIOX</name>
<evidence type="ECO:0000313" key="18">
    <source>
        <dbReference type="Proteomes" id="UP001230051"/>
    </source>
</evidence>
<dbReference type="SUPFAM" id="SSF56059">
    <property type="entry name" value="Glutathione synthetase ATP-binding domain-like"/>
    <property type="match status" value="1"/>
</dbReference>
<gene>
    <name evidence="17" type="primary">RIMKLB</name>
    <name evidence="17" type="ORF">AOXY_G24896</name>
</gene>
<keyword evidence="10 14" id="KW-0067">ATP-binding</keyword>
<dbReference type="EMBL" id="JAGXEW010000026">
    <property type="protein sequence ID" value="KAK1157275.1"/>
    <property type="molecule type" value="Genomic_DNA"/>
</dbReference>
<dbReference type="GO" id="GO:0046872">
    <property type="term" value="F:metal ion binding"/>
    <property type="evidence" value="ECO:0007669"/>
    <property type="project" value="UniProtKB-KW"/>
</dbReference>
<dbReference type="FunFam" id="3.30.1490.20:FF:000011">
    <property type="entry name" value="beta-citrylglutamate synthase B isoform X1"/>
    <property type="match status" value="1"/>
</dbReference>
<dbReference type="PROSITE" id="PS50975">
    <property type="entry name" value="ATP_GRASP"/>
    <property type="match status" value="1"/>
</dbReference>
<dbReference type="GO" id="GO:0072590">
    <property type="term" value="F:N-acetyl-L-aspartate-L-glutamate ligase activity"/>
    <property type="evidence" value="ECO:0007669"/>
    <property type="project" value="TreeGrafter"/>
</dbReference>
<evidence type="ECO:0000256" key="1">
    <source>
        <dbReference type="ARBA" id="ARBA00001936"/>
    </source>
</evidence>
<dbReference type="AlphaFoldDB" id="A0AAD8FU15"/>
<comment type="cofactor">
    <cofactor evidence="2">
        <name>Mg(2+)</name>
        <dbReference type="ChEBI" id="CHEBI:18420"/>
    </cofactor>
</comment>
<dbReference type="Pfam" id="PF08443">
    <property type="entry name" value="RimK"/>
    <property type="match status" value="1"/>
</dbReference>
<feature type="region of interest" description="Disordered" evidence="15">
    <location>
        <begin position="346"/>
        <end position="378"/>
    </location>
</feature>
<evidence type="ECO:0000256" key="5">
    <source>
        <dbReference type="ARBA" id="ARBA00012938"/>
    </source>
</evidence>
<keyword evidence="8" id="KW-0479">Metal-binding</keyword>
<evidence type="ECO:0000256" key="13">
    <source>
        <dbReference type="ARBA" id="ARBA00049321"/>
    </source>
</evidence>
<evidence type="ECO:0000313" key="17">
    <source>
        <dbReference type="EMBL" id="KAK1157275.1"/>
    </source>
</evidence>
<feature type="compositionally biased region" description="Polar residues" evidence="15">
    <location>
        <begin position="363"/>
        <end position="372"/>
    </location>
</feature>
<dbReference type="InterPro" id="IPR013651">
    <property type="entry name" value="ATP-grasp_RimK-type"/>
</dbReference>
<reference evidence="17" key="1">
    <citation type="submission" date="2022-02" db="EMBL/GenBank/DDBJ databases">
        <title>Atlantic sturgeon de novo genome assembly.</title>
        <authorList>
            <person name="Stock M."/>
            <person name="Klopp C."/>
            <person name="Guiguen Y."/>
            <person name="Cabau C."/>
            <person name="Parinello H."/>
            <person name="Santidrian Yebra-Pimentel E."/>
            <person name="Kuhl H."/>
            <person name="Dirks R.P."/>
            <person name="Guessner J."/>
            <person name="Wuertz S."/>
            <person name="Du K."/>
            <person name="Schartl M."/>
        </authorList>
    </citation>
    <scope>NUCLEOTIDE SEQUENCE</scope>
    <source>
        <strain evidence="17">STURGEONOMICS-FGT-2020</strain>
        <tissue evidence="17">Whole blood</tissue>
    </source>
</reference>
<evidence type="ECO:0000259" key="16">
    <source>
        <dbReference type="PROSITE" id="PS50975"/>
    </source>
</evidence>
<keyword evidence="9 14" id="KW-0547">Nucleotide-binding</keyword>
<dbReference type="InterPro" id="IPR004666">
    <property type="entry name" value="Rp_bS6_RimK/Lys_biosynth_LsyX"/>
</dbReference>
<dbReference type="PANTHER" id="PTHR21621">
    <property type="entry name" value="RIBOSOMAL PROTEIN S6 MODIFICATION PROTEIN"/>
    <property type="match status" value="1"/>
</dbReference>
<dbReference type="Gene3D" id="3.30.1490.20">
    <property type="entry name" value="ATP-grasp fold, A domain"/>
    <property type="match status" value="1"/>
</dbReference>
<organism evidence="17 18">
    <name type="scientific">Acipenser oxyrinchus oxyrinchus</name>
    <dbReference type="NCBI Taxonomy" id="40147"/>
    <lineage>
        <taxon>Eukaryota</taxon>
        <taxon>Metazoa</taxon>
        <taxon>Chordata</taxon>
        <taxon>Craniata</taxon>
        <taxon>Vertebrata</taxon>
        <taxon>Euteleostomi</taxon>
        <taxon>Actinopterygii</taxon>
        <taxon>Chondrostei</taxon>
        <taxon>Acipenseriformes</taxon>
        <taxon>Acipenseridae</taxon>
        <taxon>Acipenser</taxon>
    </lineage>
</organism>
<dbReference type="InterPro" id="IPR011761">
    <property type="entry name" value="ATP-grasp"/>
</dbReference>
<dbReference type="NCBIfam" id="TIGR00768">
    <property type="entry name" value="rimK_fam"/>
    <property type="match status" value="1"/>
</dbReference>
<evidence type="ECO:0000256" key="2">
    <source>
        <dbReference type="ARBA" id="ARBA00001946"/>
    </source>
</evidence>
<evidence type="ECO:0000256" key="14">
    <source>
        <dbReference type="PROSITE-ProRule" id="PRU00409"/>
    </source>
</evidence>
<accession>A0AAD8FU15</accession>
<keyword evidence="12" id="KW-0464">Manganese</keyword>
<feature type="domain" description="ATP-grasp" evidence="16">
    <location>
        <begin position="115"/>
        <end position="300"/>
    </location>
</feature>
<dbReference type="PANTHER" id="PTHR21621:SF0">
    <property type="entry name" value="BETA-CITRYLGLUTAMATE SYNTHASE B-RELATED"/>
    <property type="match status" value="1"/>
</dbReference>
<evidence type="ECO:0000256" key="8">
    <source>
        <dbReference type="ARBA" id="ARBA00022723"/>
    </source>
</evidence>
<dbReference type="GO" id="GO:0005737">
    <property type="term" value="C:cytoplasm"/>
    <property type="evidence" value="ECO:0007669"/>
    <property type="project" value="UniProtKB-SubCell"/>
</dbReference>
<comment type="caution">
    <text evidence="17">The sequence shown here is derived from an EMBL/GenBank/DDBJ whole genome shotgun (WGS) entry which is preliminary data.</text>
</comment>
<proteinExistence type="inferred from homology"/>
<evidence type="ECO:0000256" key="6">
    <source>
        <dbReference type="ARBA" id="ARBA00022490"/>
    </source>
</evidence>
<evidence type="ECO:0000256" key="11">
    <source>
        <dbReference type="ARBA" id="ARBA00022842"/>
    </source>
</evidence>
<dbReference type="Gene3D" id="3.30.470.20">
    <property type="entry name" value="ATP-grasp fold, B domain"/>
    <property type="match status" value="1"/>
</dbReference>
<evidence type="ECO:0000256" key="4">
    <source>
        <dbReference type="ARBA" id="ARBA00007854"/>
    </source>
</evidence>
<evidence type="ECO:0000256" key="12">
    <source>
        <dbReference type="ARBA" id="ARBA00023211"/>
    </source>
</evidence>